<organism evidence="1 2">
    <name type="scientific">Mikania micrantha</name>
    <name type="common">bitter vine</name>
    <dbReference type="NCBI Taxonomy" id="192012"/>
    <lineage>
        <taxon>Eukaryota</taxon>
        <taxon>Viridiplantae</taxon>
        <taxon>Streptophyta</taxon>
        <taxon>Embryophyta</taxon>
        <taxon>Tracheophyta</taxon>
        <taxon>Spermatophyta</taxon>
        <taxon>Magnoliopsida</taxon>
        <taxon>eudicotyledons</taxon>
        <taxon>Gunneridae</taxon>
        <taxon>Pentapetalae</taxon>
        <taxon>asterids</taxon>
        <taxon>campanulids</taxon>
        <taxon>Asterales</taxon>
        <taxon>Asteraceae</taxon>
        <taxon>Asteroideae</taxon>
        <taxon>Heliantheae alliance</taxon>
        <taxon>Eupatorieae</taxon>
        <taxon>Mikania</taxon>
    </lineage>
</organism>
<evidence type="ECO:0000313" key="2">
    <source>
        <dbReference type="Proteomes" id="UP000326396"/>
    </source>
</evidence>
<evidence type="ECO:0000313" key="1">
    <source>
        <dbReference type="EMBL" id="KAD4888409.1"/>
    </source>
</evidence>
<gene>
    <name evidence="1" type="ORF">E3N88_20482</name>
</gene>
<protein>
    <submittedName>
        <fullName evidence="1">Uncharacterized protein</fullName>
    </submittedName>
</protein>
<sequence length="125" mass="14117">MLTCRETMTVVEKFAKIDSNNEIGLIGLNRDPSRYAMGTHMGLRGSRSLGGTFEFHRKESRYVTTDHLPPSRYAACFGNRMIILIAAVRGGPFWTVFAEAWRRSLELDNDTTITCDDPGAILRKF</sequence>
<comment type="caution">
    <text evidence="1">The sequence shown here is derived from an EMBL/GenBank/DDBJ whole genome shotgun (WGS) entry which is preliminary data.</text>
</comment>
<proteinExistence type="predicted"/>
<name>A0A5N6NIA7_9ASTR</name>
<reference evidence="1 2" key="1">
    <citation type="submission" date="2019-05" db="EMBL/GenBank/DDBJ databases">
        <title>Mikania micrantha, genome provides insights into the molecular mechanism of rapid growth.</title>
        <authorList>
            <person name="Liu B."/>
        </authorList>
    </citation>
    <scope>NUCLEOTIDE SEQUENCE [LARGE SCALE GENOMIC DNA]</scope>
    <source>
        <strain evidence="1">NLD-2019</strain>
        <tissue evidence="1">Leaf</tissue>
    </source>
</reference>
<accession>A0A5N6NIA7</accession>
<dbReference type="Proteomes" id="UP000326396">
    <property type="component" value="Linkage Group LG19"/>
</dbReference>
<dbReference type="AlphaFoldDB" id="A0A5N6NIA7"/>
<dbReference type="EMBL" id="SZYD01000011">
    <property type="protein sequence ID" value="KAD4888409.1"/>
    <property type="molecule type" value="Genomic_DNA"/>
</dbReference>
<keyword evidence="2" id="KW-1185">Reference proteome</keyword>